<reference evidence="1" key="1">
    <citation type="journal article" date="2011" name="Environ. Microbiol.">
        <title>Time-series analyses of Monterey Bay coastal microbial picoplankton using a 'genome proxy' microarray.</title>
        <authorList>
            <person name="Rich V.I."/>
            <person name="Pham V.D."/>
            <person name="Eppley J."/>
            <person name="Shi Y."/>
            <person name="DeLong E.F."/>
        </authorList>
    </citation>
    <scope>NUCLEOTIDE SEQUENCE</scope>
</reference>
<proteinExistence type="predicted"/>
<dbReference type="AlphaFoldDB" id="E0Y1C7"/>
<dbReference type="InterPro" id="IPR029787">
    <property type="entry name" value="Nucleotide_cyclase"/>
</dbReference>
<evidence type="ECO:0000313" key="1">
    <source>
        <dbReference type="EMBL" id="ADI20468.1"/>
    </source>
</evidence>
<sequence>MKDIVGFTRKMAHSEAIRLPRFRSCREIMDNLFQEHGGRIFNTGEDPVLAGFQPAQQVWDERNMQVIELCDEAI</sequence>
<name>E0Y1C7_9PROT</name>
<protein>
    <submittedName>
        <fullName evidence="1">Uncharacterized protein</fullName>
    </submittedName>
</protein>
<organism evidence="1">
    <name type="scientific">uncultured alpha proteobacterium EB080_L58F04</name>
    <dbReference type="NCBI Taxonomy" id="710798"/>
    <lineage>
        <taxon>Bacteria</taxon>
        <taxon>Pseudomonadati</taxon>
        <taxon>Pseudomonadota</taxon>
        <taxon>Alphaproteobacteria</taxon>
        <taxon>environmental samples</taxon>
    </lineage>
</organism>
<dbReference type="SUPFAM" id="SSF55073">
    <property type="entry name" value="Nucleotide cyclase"/>
    <property type="match status" value="1"/>
</dbReference>
<dbReference type="EMBL" id="GU474942">
    <property type="protein sequence ID" value="ADI20468.1"/>
    <property type="molecule type" value="Genomic_DNA"/>
</dbReference>
<accession>E0Y1C7</accession>